<dbReference type="NCBIfam" id="NF008132">
    <property type="entry name" value="PRK10880.1"/>
    <property type="match status" value="1"/>
</dbReference>
<dbReference type="Gene3D" id="3.90.79.10">
    <property type="entry name" value="Nucleoside Triphosphate Pyrophosphohydrolase"/>
    <property type="match status" value="1"/>
</dbReference>
<comment type="function">
    <text evidence="2">Adenine glycosylase active on G-A mispairs. MutY also corrects error-prone DNA synthesis past GO lesions which are due to the oxidatively damaged form of guanine: 7,8-dihydro-8-oxoguanine (8-oxo-dGTP).</text>
</comment>
<evidence type="ECO:0000256" key="10">
    <source>
        <dbReference type="ARBA" id="ARBA00022801"/>
    </source>
</evidence>
<dbReference type="RefSeq" id="WP_116630821.1">
    <property type="nucleotide sequence ID" value="NZ_QENU01000001.1"/>
</dbReference>
<dbReference type="Pfam" id="PF00633">
    <property type="entry name" value="HHH"/>
    <property type="match status" value="1"/>
</dbReference>
<keyword evidence="13" id="KW-0234">DNA repair</keyword>
<dbReference type="EMBL" id="QENU01000001">
    <property type="protein sequence ID" value="PVX42707.1"/>
    <property type="molecule type" value="Genomic_DNA"/>
</dbReference>
<dbReference type="CDD" id="cd03431">
    <property type="entry name" value="NUDIX_DNA_Glycosylase_C-MutY"/>
    <property type="match status" value="1"/>
</dbReference>
<evidence type="ECO:0000259" key="16">
    <source>
        <dbReference type="SMART" id="SM00478"/>
    </source>
</evidence>
<evidence type="ECO:0000256" key="5">
    <source>
        <dbReference type="ARBA" id="ARBA00012045"/>
    </source>
</evidence>
<accession>A0A2U0TGK2</accession>
<sequence length="373" mass="42628">MQARSFSNAPFAHAVLTWFEQFGRKHLPWQQNKTLYGVWLSEVMLQQTQVNTVIPYFERFIKTFPTATALANAELDEVLHLWTGLGYYARARNLHKAAQQIRDEFDGQFPTDFAQVVALSGIGRSTAGAILSSVLGQPYPILDGNVKRVLSRYFCVEGWAGEKKVENQLWALSAEVTPQDRTADFNQAMMDIGALVCTRTKPKCTLCPLNQHCGAYLTDSCSKYPAKKPKKALPERKSYFLILSHQGKVALEQRPNSGLWGGLYCFPQFDSKTELFAYLQKQGVQQYQEWTAFRHTFSHFHLDIYPIYAELNGKKYDEDRTVWKKVEEITAEYKSSVQSAVKYWYDPRNPDQIGLATPVKNLLLEFQKGKNHG</sequence>
<evidence type="ECO:0000256" key="2">
    <source>
        <dbReference type="ARBA" id="ARBA00002933"/>
    </source>
</evidence>
<evidence type="ECO:0000256" key="14">
    <source>
        <dbReference type="ARBA" id="ARBA00023295"/>
    </source>
</evidence>
<keyword evidence="9 15" id="KW-0227">DNA damage</keyword>
<evidence type="ECO:0000256" key="9">
    <source>
        <dbReference type="ARBA" id="ARBA00022763"/>
    </source>
</evidence>
<dbReference type="GO" id="GO:0006298">
    <property type="term" value="P:mismatch repair"/>
    <property type="evidence" value="ECO:0007669"/>
    <property type="project" value="TreeGrafter"/>
</dbReference>
<comment type="caution">
    <text evidence="17">The sequence shown here is derived from an EMBL/GenBank/DDBJ whole genome shotgun (WGS) entry which is preliminary data.</text>
</comment>
<comment type="similarity">
    <text evidence="3 15">Belongs to the Nth/MutY family.</text>
</comment>
<evidence type="ECO:0000256" key="1">
    <source>
        <dbReference type="ARBA" id="ARBA00000843"/>
    </source>
</evidence>
<evidence type="ECO:0000256" key="7">
    <source>
        <dbReference type="ARBA" id="ARBA00022485"/>
    </source>
</evidence>
<dbReference type="InterPro" id="IPR029119">
    <property type="entry name" value="MutY_C"/>
</dbReference>
<dbReference type="Proteomes" id="UP000245909">
    <property type="component" value="Unassembled WGS sequence"/>
</dbReference>
<evidence type="ECO:0000256" key="8">
    <source>
        <dbReference type="ARBA" id="ARBA00022723"/>
    </source>
</evidence>
<dbReference type="PROSITE" id="PS01155">
    <property type="entry name" value="ENDONUCLEASE_III_2"/>
    <property type="match status" value="1"/>
</dbReference>
<dbReference type="InterPro" id="IPR023170">
    <property type="entry name" value="HhH_base_excis_C"/>
</dbReference>
<organism evidence="17 18">
    <name type="scientific">Alitibacter langaaensis DSM 22999</name>
    <dbReference type="NCBI Taxonomy" id="1122935"/>
    <lineage>
        <taxon>Bacteria</taxon>
        <taxon>Pseudomonadati</taxon>
        <taxon>Pseudomonadota</taxon>
        <taxon>Gammaproteobacteria</taxon>
        <taxon>Pasteurellales</taxon>
        <taxon>Pasteurellaceae</taxon>
        <taxon>Alitibacter</taxon>
    </lineage>
</organism>
<dbReference type="GO" id="GO:0034039">
    <property type="term" value="F:8-oxo-7,8-dihydroguanine DNA N-glycosylase activity"/>
    <property type="evidence" value="ECO:0007669"/>
    <property type="project" value="TreeGrafter"/>
</dbReference>
<dbReference type="GO" id="GO:0032357">
    <property type="term" value="F:oxidized purine DNA binding"/>
    <property type="evidence" value="ECO:0007669"/>
    <property type="project" value="TreeGrafter"/>
</dbReference>
<dbReference type="InterPro" id="IPR005760">
    <property type="entry name" value="A/G_AdeGlyc_MutY"/>
</dbReference>
<evidence type="ECO:0000256" key="4">
    <source>
        <dbReference type="ARBA" id="ARBA00011245"/>
    </source>
</evidence>
<feature type="domain" description="HhH-GPD" evidence="16">
    <location>
        <begin position="44"/>
        <end position="195"/>
    </location>
</feature>
<dbReference type="InterPro" id="IPR003265">
    <property type="entry name" value="HhH-GPD_domain"/>
</dbReference>
<reference evidence="17 18" key="1">
    <citation type="submission" date="2018-05" db="EMBL/GenBank/DDBJ databases">
        <title>Genomic Encyclopedia of Type Strains, Phase IV (KMG-IV): sequencing the most valuable type-strain genomes for metagenomic binning, comparative biology and taxonomic classification.</title>
        <authorList>
            <person name="Goeker M."/>
        </authorList>
    </citation>
    <scope>NUCLEOTIDE SEQUENCE [LARGE SCALE GENOMIC DNA]</scope>
    <source>
        <strain evidence="17 18">DSM 22999</strain>
    </source>
</reference>
<evidence type="ECO:0000256" key="12">
    <source>
        <dbReference type="ARBA" id="ARBA00023014"/>
    </source>
</evidence>
<dbReference type="InterPro" id="IPR011257">
    <property type="entry name" value="DNA_glycosylase"/>
</dbReference>
<dbReference type="InterPro" id="IPR003651">
    <property type="entry name" value="Endonuclease3_FeS-loop_motif"/>
</dbReference>
<dbReference type="OrthoDB" id="9802365at2"/>
<gene>
    <name evidence="17" type="ORF">C8D76_10132</name>
</gene>
<evidence type="ECO:0000313" key="17">
    <source>
        <dbReference type="EMBL" id="PVX42707.1"/>
    </source>
</evidence>
<name>A0A2U0TGK2_9PAST</name>
<dbReference type="AlphaFoldDB" id="A0A2U0TGK2"/>
<protein>
    <recommendedName>
        <fullName evidence="6 15">Adenine DNA glycosylase</fullName>
        <ecNumber evidence="5 15">3.2.2.31</ecNumber>
    </recommendedName>
</protein>
<evidence type="ECO:0000256" key="3">
    <source>
        <dbReference type="ARBA" id="ARBA00008343"/>
    </source>
</evidence>
<proteinExistence type="inferred from homology"/>
<dbReference type="InterPro" id="IPR044298">
    <property type="entry name" value="MIG/MutY"/>
</dbReference>
<dbReference type="GO" id="GO:0000701">
    <property type="term" value="F:purine-specific mismatch base pair DNA N-glycosylase activity"/>
    <property type="evidence" value="ECO:0007669"/>
    <property type="project" value="UniProtKB-EC"/>
</dbReference>
<keyword evidence="14 15" id="KW-0326">Glycosidase</keyword>
<dbReference type="GO" id="GO:0046872">
    <property type="term" value="F:metal ion binding"/>
    <property type="evidence" value="ECO:0007669"/>
    <property type="project" value="UniProtKB-UniRule"/>
</dbReference>
<keyword evidence="11 15" id="KW-0408">Iron</keyword>
<evidence type="ECO:0000256" key="13">
    <source>
        <dbReference type="ARBA" id="ARBA00023204"/>
    </source>
</evidence>
<dbReference type="SUPFAM" id="SSF55811">
    <property type="entry name" value="Nudix"/>
    <property type="match status" value="1"/>
</dbReference>
<dbReference type="SMART" id="SM00525">
    <property type="entry name" value="FES"/>
    <property type="match status" value="1"/>
</dbReference>
<evidence type="ECO:0000256" key="6">
    <source>
        <dbReference type="ARBA" id="ARBA00022023"/>
    </source>
</evidence>
<dbReference type="Pfam" id="PF14815">
    <property type="entry name" value="NUDIX_4"/>
    <property type="match status" value="1"/>
</dbReference>
<dbReference type="Pfam" id="PF00730">
    <property type="entry name" value="HhH-GPD"/>
    <property type="match status" value="1"/>
</dbReference>
<dbReference type="SUPFAM" id="SSF48150">
    <property type="entry name" value="DNA-glycosylase"/>
    <property type="match status" value="1"/>
</dbReference>
<dbReference type="CDD" id="cd00056">
    <property type="entry name" value="ENDO3c"/>
    <property type="match status" value="1"/>
</dbReference>
<dbReference type="Gene3D" id="1.10.1670.10">
    <property type="entry name" value="Helix-hairpin-Helix base-excision DNA repair enzymes (C-terminal)"/>
    <property type="match status" value="1"/>
</dbReference>
<dbReference type="InterPro" id="IPR004036">
    <property type="entry name" value="Endonuclease-III-like_CS2"/>
</dbReference>
<evidence type="ECO:0000313" key="18">
    <source>
        <dbReference type="Proteomes" id="UP000245909"/>
    </source>
</evidence>
<evidence type="ECO:0000256" key="11">
    <source>
        <dbReference type="ARBA" id="ARBA00023004"/>
    </source>
</evidence>
<dbReference type="InterPro" id="IPR015797">
    <property type="entry name" value="NUDIX_hydrolase-like_dom_sf"/>
</dbReference>
<keyword evidence="12" id="KW-0411">Iron-sulfur</keyword>
<dbReference type="PROSITE" id="PS00764">
    <property type="entry name" value="ENDONUCLEASE_III_1"/>
    <property type="match status" value="1"/>
</dbReference>
<dbReference type="Gene3D" id="1.10.340.30">
    <property type="entry name" value="Hypothetical protein, domain 2"/>
    <property type="match status" value="1"/>
</dbReference>
<keyword evidence="10" id="KW-0378">Hydrolase</keyword>
<dbReference type="PANTHER" id="PTHR42944">
    <property type="entry name" value="ADENINE DNA GLYCOSYLASE"/>
    <property type="match status" value="1"/>
</dbReference>
<keyword evidence="8" id="KW-0479">Metal-binding</keyword>
<dbReference type="EC" id="3.2.2.31" evidence="5 15"/>
<dbReference type="NCBIfam" id="TIGR01084">
    <property type="entry name" value="mutY"/>
    <property type="match status" value="1"/>
</dbReference>
<dbReference type="GO" id="GO:0051539">
    <property type="term" value="F:4 iron, 4 sulfur cluster binding"/>
    <property type="evidence" value="ECO:0007669"/>
    <property type="project" value="UniProtKB-UniRule"/>
</dbReference>
<dbReference type="FunFam" id="3.90.79.10:FF:000028">
    <property type="entry name" value="Adenine DNA glycosylase"/>
    <property type="match status" value="1"/>
</dbReference>
<dbReference type="GO" id="GO:0035485">
    <property type="term" value="F:adenine/guanine mispair binding"/>
    <property type="evidence" value="ECO:0007669"/>
    <property type="project" value="TreeGrafter"/>
</dbReference>
<dbReference type="SMART" id="SM00478">
    <property type="entry name" value="ENDO3c"/>
    <property type="match status" value="1"/>
</dbReference>
<dbReference type="GO" id="GO:0006284">
    <property type="term" value="P:base-excision repair"/>
    <property type="evidence" value="ECO:0007669"/>
    <property type="project" value="UniProtKB-UniRule"/>
</dbReference>
<evidence type="ECO:0000256" key="15">
    <source>
        <dbReference type="RuleBase" id="RU365096"/>
    </source>
</evidence>
<comment type="cofactor">
    <cofactor evidence="15">
        <name>[4Fe-4S] cluster</name>
        <dbReference type="ChEBI" id="CHEBI:49883"/>
    </cofactor>
    <text evidence="15">Binds 1 [4Fe-4S] cluster.</text>
</comment>
<keyword evidence="18" id="KW-1185">Reference proteome</keyword>
<dbReference type="PANTHER" id="PTHR42944:SF1">
    <property type="entry name" value="ADENINE DNA GLYCOSYLASE"/>
    <property type="match status" value="1"/>
</dbReference>
<dbReference type="InterPro" id="IPR004035">
    <property type="entry name" value="Endouclease-III_FeS-bd_BS"/>
</dbReference>
<comment type="subunit">
    <text evidence="4">Monomer.</text>
</comment>
<comment type="catalytic activity">
    <reaction evidence="1 15">
        <text>Hydrolyzes free adenine bases from 7,8-dihydro-8-oxoguanine:adenine mismatched double-stranded DNA, leaving an apurinic site.</text>
        <dbReference type="EC" id="3.2.2.31"/>
    </reaction>
</comment>
<dbReference type="InterPro" id="IPR000445">
    <property type="entry name" value="HhH_motif"/>
</dbReference>
<dbReference type="FunFam" id="1.10.340.30:FF:000002">
    <property type="entry name" value="Adenine DNA glycosylase"/>
    <property type="match status" value="1"/>
</dbReference>
<keyword evidence="7" id="KW-0004">4Fe-4S</keyword>
<dbReference type="FunFam" id="1.10.1670.10:FF:000002">
    <property type="entry name" value="Adenine DNA glycosylase"/>
    <property type="match status" value="1"/>
</dbReference>